<evidence type="ECO:0000256" key="3">
    <source>
        <dbReference type="ARBA" id="ARBA00023122"/>
    </source>
</evidence>
<evidence type="ECO:0000256" key="1">
    <source>
        <dbReference type="ARBA" id="ARBA00008165"/>
    </source>
</evidence>
<keyword evidence="2" id="KW-0677">Repeat</keyword>
<sequence length="353" mass="37307">MRHRSPFTEVPQKNSDPKSTVIILRMNKPLSAAPHALDLARQVLIIEADAVRALTQRIDDNFLRALNLILACKGRVIVSGMGKSGHIARKIAATMSSTGTPAYFVHPGEASHGDLGMVTAQDVFIAISYSGESDELLTIVPAVKRQGAHLISLTGNPQSSLAQAADAHLDGSVAQEACPMGLAPTASTTAALALGDALAVALLDAKGFGEEDFARSHPGGSLGRRLLTHVSDVMHTNASIPSVPNSATLADAVLEISRKGLGMTAIVDDSKHLLGIYTDGDLRRTLEKKVDFSTTPVNTVMSKNPRSIGPDALAVDAVQLMEKYNISQLPVVDANKRLVGALNMHDLLKAKVI</sequence>
<dbReference type="Pfam" id="PF00571">
    <property type="entry name" value="CBS"/>
    <property type="match status" value="2"/>
</dbReference>
<feature type="domain" description="SIS" evidence="6">
    <location>
        <begin position="65"/>
        <end position="208"/>
    </location>
</feature>
<dbReference type="PANTHER" id="PTHR42745:SF1">
    <property type="entry name" value="ARABINOSE 5-PHOSPHATE ISOMERASE KDSD"/>
    <property type="match status" value="1"/>
</dbReference>
<accession>A0A1J5SW37</accession>
<comment type="caution">
    <text evidence="7">The sequence shown here is derived from an EMBL/GenBank/DDBJ whole genome shotgun (WGS) entry which is preliminary data.</text>
</comment>
<dbReference type="AlphaFoldDB" id="A0A1J5SW37"/>
<evidence type="ECO:0000259" key="5">
    <source>
        <dbReference type="PROSITE" id="PS51371"/>
    </source>
</evidence>
<dbReference type="GO" id="GO:1901135">
    <property type="term" value="P:carbohydrate derivative metabolic process"/>
    <property type="evidence" value="ECO:0007669"/>
    <property type="project" value="InterPro"/>
</dbReference>
<dbReference type="Pfam" id="PF01380">
    <property type="entry name" value="SIS"/>
    <property type="match status" value="1"/>
</dbReference>
<proteinExistence type="inferred from homology"/>
<dbReference type="FunFam" id="3.40.50.10490:FF:000011">
    <property type="entry name" value="Arabinose 5-phosphate isomerase"/>
    <property type="match status" value="1"/>
</dbReference>
<evidence type="ECO:0000259" key="6">
    <source>
        <dbReference type="PROSITE" id="PS51464"/>
    </source>
</evidence>
<dbReference type="GO" id="GO:0005975">
    <property type="term" value="P:carbohydrate metabolic process"/>
    <property type="evidence" value="ECO:0007669"/>
    <property type="project" value="InterPro"/>
</dbReference>
<dbReference type="CDD" id="cd04604">
    <property type="entry name" value="CBS_pair_SIS_assoc"/>
    <property type="match status" value="1"/>
</dbReference>
<dbReference type="InterPro" id="IPR050986">
    <property type="entry name" value="GutQ/KpsF_isomerases"/>
</dbReference>
<dbReference type="NCBIfam" id="TIGR00393">
    <property type="entry name" value="kpsF"/>
    <property type="match status" value="1"/>
</dbReference>
<dbReference type="SUPFAM" id="SSF53697">
    <property type="entry name" value="SIS domain"/>
    <property type="match status" value="1"/>
</dbReference>
<dbReference type="InterPro" id="IPR046342">
    <property type="entry name" value="CBS_dom_sf"/>
</dbReference>
<dbReference type="PIRSF" id="PIRSF004692">
    <property type="entry name" value="KdsD_KpsF"/>
    <property type="match status" value="1"/>
</dbReference>
<dbReference type="Gene3D" id="3.10.580.10">
    <property type="entry name" value="CBS-domain"/>
    <property type="match status" value="1"/>
</dbReference>
<feature type="domain" description="CBS" evidence="5">
    <location>
        <begin position="301"/>
        <end position="353"/>
    </location>
</feature>
<dbReference type="SMART" id="SM00116">
    <property type="entry name" value="CBS"/>
    <property type="match status" value="2"/>
</dbReference>
<dbReference type="InterPro" id="IPR046348">
    <property type="entry name" value="SIS_dom_sf"/>
</dbReference>
<dbReference type="EC" id="5.3.1.13" evidence="7"/>
<dbReference type="CDD" id="cd05014">
    <property type="entry name" value="SIS_Kpsf"/>
    <property type="match status" value="1"/>
</dbReference>
<dbReference type="InterPro" id="IPR035474">
    <property type="entry name" value="SIS_Kpsf"/>
</dbReference>
<gene>
    <name evidence="7" type="primary">kdsD_5</name>
    <name evidence="7" type="ORF">GALL_119380</name>
</gene>
<dbReference type="GO" id="GO:0019146">
    <property type="term" value="F:arabinose-5-phosphate isomerase activity"/>
    <property type="evidence" value="ECO:0007669"/>
    <property type="project" value="UniProtKB-EC"/>
</dbReference>
<keyword evidence="3" id="KW-0129">CBS domain</keyword>
<dbReference type="PROSITE" id="PS51371">
    <property type="entry name" value="CBS"/>
    <property type="match status" value="2"/>
</dbReference>
<dbReference type="InterPro" id="IPR001347">
    <property type="entry name" value="SIS_dom"/>
</dbReference>
<dbReference type="GO" id="GO:0097367">
    <property type="term" value="F:carbohydrate derivative binding"/>
    <property type="evidence" value="ECO:0007669"/>
    <property type="project" value="InterPro"/>
</dbReference>
<dbReference type="PROSITE" id="PS51464">
    <property type="entry name" value="SIS"/>
    <property type="match status" value="1"/>
</dbReference>
<comment type="similarity">
    <text evidence="1">Belongs to the SIS family. GutQ/KpsF subfamily.</text>
</comment>
<reference evidence="7" key="1">
    <citation type="submission" date="2016-10" db="EMBL/GenBank/DDBJ databases">
        <title>Sequence of Gallionella enrichment culture.</title>
        <authorList>
            <person name="Poehlein A."/>
            <person name="Muehling M."/>
            <person name="Daniel R."/>
        </authorList>
    </citation>
    <scope>NUCLEOTIDE SEQUENCE</scope>
</reference>
<dbReference type="InterPro" id="IPR004800">
    <property type="entry name" value="KdsD/KpsF-type"/>
</dbReference>
<evidence type="ECO:0000313" key="7">
    <source>
        <dbReference type="EMBL" id="OIR05812.1"/>
    </source>
</evidence>
<keyword evidence="4 7" id="KW-0413">Isomerase</keyword>
<dbReference type="EMBL" id="MLJW01000047">
    <property type="protein sequence ID" value="OIR05812.1"/>
    <property type="molecule type" value="Genomic_DNA"/>
</dbReference>
<protein>
    <submittedName>
        <fullName evidence="7">Arabinose 5-phosphate isomerase KdsD</fullName>
        <ecNumber evidence="7">5.3.1.13</ecNumber>
    </submittedName>
</protein>
<dbReference type="Gene3D" id="3.40.50.10490">
    <property type="entry name" value="Glucose-6-phosphate isomerase like protein, domain 1"/>
    <property type="match status" value="1"/>
</dbReference>
<evidence type="ECO:0000256" key="4">
    <source>
        <dbReference type="ARBA" id="ARBA00023235"/>
    </source>
</evidence>
<name>A0A1J5SW37_9ZZZZ</name>
<dbReference type="InterPro" id="IPR000644">
    <property type="entry name" value="CBS_dom"/>
</dbReference>
<feature type="domain" description="CBS" evidence="5">
    <location>
        <begin position="234"/>
        <end position="292"/>
    </location>
</feature>
<dbReference type="FunFam" id="3.10.580.10:FF:000007">
    <property type="entry name" value="Arabinose 5-phosphate isomerase"/>
    <property type="match status" value="1"/>
</dbReference>
<evidence type="ECO:0000256" key="2">
    <source>
        <dbReference type="ARBA" id="ARBA00022737"/>
    </source>
</evidence>
<dbReference type="PANTHER" id="PTHR42745">
    <property type="match status" value="1"/>
</dbReference>
<organism evidence="7">
    <name type="scientific">mine drainage metagenome</name>
    <dbReference type="NCBI Taxonomy" id="410659"/>
    <lineage>
        <taxon>unclassified sequences</taxon>
        <taxon>metagenomes</taxon>
        <taxon>ecological metagenomes</taxon>
    </lineage>
</organism>